<evidence type="ECO:0000256" key="2">
    <source>
        <dbReference type="SAM" id="SignalP"/>
    </source>
</evidence>
<feature type="compositionally biased region" description="Basic and acidic residues" evidence="1">
    <location>
        <begin position="48"/>
        <end position="58"/>
    </location>
</feature>
<feature type="signal peptide" evidence="2">
    <location>
        <begin position="1"/>
        <end position="24"/>
    </location>
</feature>
<dbReference type="InterPro" id="IPR010897">
    <property type="entry name" value="Spore_II_P"/>
</dbReference>
<evidence type="ECO:0000313" key="3">
    <source>
        <dbReference type="EMBL" id="VYU42842.1"/>
    </source>
</evidence>
<dbReference type="EMBL" id="CACRUE010000039">
    <property type="protein sequence ID" value="VYU42842.1"/>
    <property type="molecule type" value="Genomic_DNA"/>
</dbReference>
<gene>
    <name evidence="3" type="ORF">IBLFYP30_02645</name>
</gene>
<dbReference type="RefSeq" id="WP_156531142.1">
    <property type="nucleotide sequence ID" value="NZ_CACRUE010000039.1"/>
</dbReference>
<name>A0A6N3EPE0_9FIRM</name>
<protein>
    <submittedName>
        <fullName evidence="3">Stage II sporulation protein P (SpoIIP)</fullName>
    </submittedName>
</protein>
<sequence length="321" mass="36101">MYNKFAKVVSIAILLFTIPNNTLALNKDGLFTNLIRYSYPEVKVIEKDDTDTKDKQNEDQTTTSKETKTSKQFVNVYVGEDNIPTAKKSDNNGISLESAVYSSNLRVTNNKPQILIYHSHSCETYSDSPKGNYHSEDKDRSVMSVGCLLTNQLSNLGWGVIHSTTYHDSPSYNNSYKRSSQTIKSVMNQYNDVDITIDLHRDGLDISNESVKNNIHNKYTTTINGERVAKFFFVVGARNDDVTKVKKLADSLTEYAKKKYPDLIMPVVMKPYGRFNQSICDNALLVEVGSNGTTSAEAQASAKYLAEILDGYFKEQDIKNN</sequence>
<dbReference type="AlphaFoldDB" id="A0A6N3EPE0"/>
<organism evidence="3">
    <name type="scientific">Intestinibacter bartlettii</name>
    <dbReference type="NCBI Taxonomy" id="261299"/>
    <lineage>
        <taxon>Bacteria</taxon>
        <taxon>Bacillati</taxon>
        <taxon>Bacillota</taxon>
        <taxon>Clostridia</taxon>
        <taxon>Peptostreptococcales</taxon>
        <taxon>Peptostreptococcaceae</taxon>
        <taxon>Intestinibacter</taxon>
    </lineage>
</organism>
<feature type="region of interest" description="Disordered" evidence="1">
    <location>
        <begin position="48"/>
        <end position="67"/>
    </location>
</feature>
<dbReference type="NCBIfam" id="TIGR02867">
    <property type="entry name" value="spore_II_P"/>
    <property type="match status" value="1"/>
</dbReference>
<feature type="chain" id="PRO_5027069912" evidence="2">
    <location>
        <begin position="25"/>
        <end position="321"/>
    </location>
</feature>
<evidence type="ECO:0000256" key="1">
    <source>
        <dbReference type="SAM" id="MobiDB-lite"/>
    </source>
</evidence>
<proteinExistence type="predicted"/>
<dbReference type="Pfam" id="PF07454">
    <property type="entry name" value="SpoIIP"/>
    <property type="match status" value="1"/>
</dbReference>
<keyword evidence="2" id="KW-0732">Signal</keyword>
<accession>A0A6N3EPE0</accession>
<reference evidence="3" key="1">
    <citation type="submission" date="2019-11" db="EMBL/GenBank/DDBJ databases">
        <authorList>
            <person name="Feng L."/>
        </authorList>
    </citation>
    <scope>NUCLEOTIDE SEQUENCE</scope>
    <source>
        <strain evidence="3">IbartlettiiLFYP30</strain>
    </source>
</reference>